<evidence type="ECO:0000256" key="3">
    <source>
        <dbReference type="ARBA" id="ARBA00022989"/>
    </source>
</evidence>
<dbReference type="PANTHER" id="PTHR10037:SF288">
    <property type="entry name" value="SODIUM CHANNEL PROTEIN PARA"/>
    <property type="match status" value="1"/>
</dbReference>
<evidence type="ECO:0000313" key="8">
    <source>
        <dbReference type="Proteomes" id="UP001217089"/>
    </source>
</evidence>
<dbReference type="SUPFAM" id="SSF81324">
    <property type="entry name" value="Voltage-gated potassium channels"/>
    <property type="match status" value="1"/>
</dbReference>
<dbReference type="PANTHER" id="PTHR10037">
    <property type="entry name" value="VOLTAGE-GATED CATION CHANNEL CALCIUM AND SODIUM"/>
    <property type="match status" value="1"/>
</dbReference>
<dbReference type="InterPro" id="IPR043203">
    <property type="entry name" value="VGCC_Ca_Na"/>
</dbReference>
<proteinExistence type="predicted"/>
<evidence type="ECO:0000313" key="7">
    <source>
        <dbReference type="EMBL" id="KAJ8309556.1"/>
    </source>
</evidence>
<evidence type="ECO:0000256" key="4">
    <source>
        <dbReference type="ARBA" id="ARBA00023136"/>
    </source>
</evidence>
<accession>A0ABQ9EZ27</accession>
<feature type="transmembrane region" description="Helical" evidence="5">
    <location>
        <begin position="252"/>
        <end position="275"/>
    </location>
</feature>
<name>A0ABQ9EZ27_TEGGR</name>
<comment type="subcellular location">
    <subcellularLocation>
        <location evidence="1">Membrane</location>
        <topology evidence="1">Multi-pass membrane protein</topology>
    </subcellularLocation>
</comment>
<keyword evidence="4 5" id="KW-0472">Membrane</keyword>
<dbReference type="InterPro" id="IPR005821">
    <property type="entry name" value="Ion_trans_dom"/>
</dbReference>
<feature type="transmembrane region" description="Helical" evidence="5">
    <location>
        <begin position="124"/>
        <end position="144"/>
    </location>
</feature>
<gene>
    <name evidence="7" type="ORF">KUTeg_014430</name>
</gene>
<reference evidence="7 8" key="1">
    <citation type="submission" date="2022-12" db="EMBL/GenBank/DDBJ databases">
        <title>Chromosome-level genome of Tegillarca granosa.</title>
        <authorList>
            <person name="Kim J."/>
        </authorList>
    </citation>
    <scope>NUCLEOTIDE SEQUENCE [LARGE SCALE GENOMIC DNA]</scope>
    <source>
        <strain evidence="7">Teg-2019</strain>
        <tissue evidence="7">Adductor muscle</tissue>
    </source>
</reference>
<dbReference type="Gene3D" id="1.10.287.70">
    <property type="match status" value="1"/>
</dbReference>
<evidence type="ECO:0000256" key="5">
    <source>
        <dbReference type="SAM" id="Phobius"/>
    </source>
</evidence>
<keyword evidence="3 5" id="KW-1133">Transmembrane helix</keyword>
<keyword evidence="8" id="KW-1185">Reference proteome</keyword>
<evidence type="ECO:0000256" key="1">
    <source>
        <dbReference type="ARBA" id="ARBA00004141"/>
    </source>
</evidence>
<dbReference type="EMBL" id="JARBDR010000657">
    <property type="protein sequence ID" value="KAJ8309556.1"/>
    <property type="molecule type" value="Genomic_DNA"/>
</dbReference>
<evidence type="ECO:0000256" key="2">
    <source>
        <dbReference type="ARBA" id="ARBA00022692"/>
    </source>
</evidence>
<dbReference type="InterPro" id="IPR027359">
    <property type="entry name" value="Volt_channel_dom_sf"/>
</dbReference>
<dbReference type="Pfam" id="PF00520">
    <property type="entry name" value="Ion_trans"/>
    <property type="match status" value="1"/>
</dbReference>
<comment type="caution">
    <text evidence="7">The sequence shown here is derived from an EMBL/GenBank/DDBJ whole genome shotgun (WGS) entry which is preliminary data.</text>
</comment>
<keyword evidence="2 5" id="KW-0812">Transmembrane</keyword>
<feature type="domain" description="Ion transport" evidence="6">
    <location>
        <begin position="10"/>
        <end position="284"/>
    </location>
</feature>
<protein>
    <recommendedName>
        <fullName evidence="6">Ion transport domain-containing protein</fullName>
    </recommendedName>
</protein>
<feature type="transmembrane region" description="Helical" evidence="5">
    <location>
        <begin position="46"/>
        <end position="63"/>
    </location>
</feature>
<dbReference type="Gene3D" id="1.20.120.350">
    <property type="entry name" value="Voltage-gated potassium channels. Chain C"/>
    <property type="match status" value="1"/>
</dbReference>
<sequence length="311" mass="35771">MALTKIPDELIFIEDVFTAVYTVEMLVKVIARGFILKPFTYLRDPWNWLDFTVILLAIFHLFYDSLIRIEAFQVEYVTKFVELGNLSALRTFRVLRALKTVAVIPGLKTIVGALLEAVRRLRDVGILTVFMLSIFALVGMQLYMGALRHKCVLQVNDTMDNETYYAFINNQDNWEMLGNSSEPRMCGNNTGAGQCGKGYICVKETNSNPNFNYTSFDNFGVAFLCAFRLMTQDYWENLYNLTLRAEGPWHCLYFMIVIFLGSFYLVNLILAIVAMSYNETQKQDQADAAEEEAERRRKIRAVMNNLLSFKT</sequence>
<evidence type="ECO:0000259" key="6">
    <source>
        <dbReference type="Pfam" id="PF00520"/>
    </source>
</evidence>
<organism evidence="7 8">
    <name type="scientific">Tegillarca granosa</name>
    <name type="common">Malaysian cockle</name>
    <name type="synonym">Anadara granosa</name>
    <dbReference type="NCBI Taxonomy" id="220873"/>
    <lineage>
        <taxon>Eukaryota</taxon>
        <taxon>Metazoa</taxon>
        <taxon>Spiralia</taxon>
        <taxon>Lophotrochozoa</taxon>
        <taxon>Mollusca</taxon>
        <taxon>Bivalvia</taxon>
        <taxon>Autobranchia</taxon>
        <taxon>Pteriomorphia</taxon>
        <taxon>Arcoida</taxon>
        <taxon>Arcoidea</taxon>
        <taxon>Arcidae</taxon>
        <taxon>Tegillarca</taxon>
    </lineage>
</organism>
<dbReference type="Proteomes" id="UP001217089">
    <property type="component" value="Unassembled WGS sequence"/>
</dbReference>